<feature type="domain" description="RNA polymerase sigma-70 region 2" evidence="5">
    <location>
        <begin position="16"/>
        <end position="84"/>
    </location>
</feature>
<keyword evidence="3" id="KW-0731">Sigma factor</keyword>
<evidence type="ECO:0000259" key="5">
    <source>
        <dbReference type="Pfam" id="PF04542"/>
    </source>
</evidence>
<dbReference type="EMBL" id="JADBEB010000001">
    <property type="protein sequence ID" value="MBE1488642.1"/>
    <property type="molecule type" value="Genomic_DNA"/>
</dbReference>
<proteinExistence type="inferred from homology"/>
<gene>
    <name evidence="7" type="ORF">H4W31_004280</name>
</gene>
<keyword evidence="4" id="KW-0804">Transcription</keyword>
<dbReference type="InterPro" id="IPR039425">
    <property type="entry name" value="RNA_pol_sigma-70-like"/>
</dbReference>
<dbReference type="GO" id="GO:0003677">
    <property type="term" value="F:DNA binding"/>
    <property type="evidence" value="ECO:0007669"/>
    <property type="project" value="InterPro"/>
</dbReference>
<feature type="domain" description="RNA polymerase sigma factor 70 region 4 type 2" evidence="6">
    <location>
        <begin position="110"/>
        <end position="161"/>
    </location>
</feature>
<dbReference type="InterPro" id="IPR013324">
    <property type="entry name" value="RNA_pol_sigma_r3/r4-like"/>
</dbReference>
<dbReference type="PANTHER" id="PTHR43133">
    <property type="entry name" value="RNA POLYMERASE ECF-TYPE SIGMA FACTO"/>
    <property type="match status" value="1"/>
</dbReference>
<evidence type="ECO:0000256" key="3">
    <source>
        <dbReference type="ARBA" id="ARBA00023082"/>
    </source>
</evidence>
<dbReference type="Pfam" id="PF08281">
    <property type="entry name" value="Sigma70_r4_2"/>
    <property type="match status" value="1"/>
</dbReference>
<dbReference type="NCBIfam" id="TIGR02937">
    <property type="entry name" value="sigma70-ECF"/>
    <property type="match status" value="1"/>
</dbReference>
<dbReference type="GO" id="GO:0016987">
    <property type="term" value="F:sigma factor activity"/>
    <property type="evidence" value="ECO:0007669"/>
    <property type="project" value="UniProtKB-KW"/>
</dbReference>
<dbReference type="Gene3D" id="1.10.10.10">
    <property type="entry name" value="Winged helix-like DNA-binding domain superfamily/Winged helix DNA-binding domain"/>
    <property type="match status" value="1"/>
</dbReference>
<evidence type="ECO:0000256" key="1">
    <source>
        <dbReference type="ARBA" id="ARBA00010641"/>
    </source>
</evidence>
<evidence type="ECO:0000259" key="6">
    <source>
        <dbReference type="Pfam" id="PF08281"/>
    </source>
</evidence>
<dbReference type="InterPro" id="IPR007627">
    <property type="entry name" value="RNA_pol_sigma70_r2"/>
</dbReference>
<dbReference type="InterPro" id="IPR036388">
    <property type="entry name" value="WH-like_DNA-bd_sf"/>
</dbReference>
<comment type="similarity">
    <text evidence="1">Belongs to the sigma-70 factor family. ECF subfamily.</text>
</comment>
<dbReference type="Proteomes" id="UP000649753">
    <property type="component" value="Unassembled WGS sequence"/>
</dbReference>
<protein>
    <submittedName>
        <fullName evidence="7">RNA polymerase sigma-70 factor (ECF subfamily)</fullName>
    </submittedName>
</protein>
<dbReference type="RefSeq" id="WP_192768258.1">
    <property type="nucleotide sequence ID" value="NZ_JADBEB010000001.1"/>
</dbReference>
<dbReference type="SUPFAM" id="SSF88659">
    <property type="entry name" value="Sigma3 and sigma4 domains of RNA polymerase sigma factors"/>
    <property type="match status" value="1"/>
</dbReference>
<evidence type="ECO:0000256" key="2">
    <source>
        <dbReference type="ARBA" id="ARBA00023015"/>
    </source>
</evidence>
<evidence type="ECO:0000313" key="8">
    <source>
        <dbReference type="Proteomes" id="UP000649753"/>
    </source>
</evidence>
<organism evidence="7 8">
    <name type="scientific">Plantactinospora soyae</name>
    <dbReference type="NCBI Taxonomy" id="1544732"/>
    <lineage>
        <taxon>Bacteria</taxon>
        <taxon>Bacillati</taxon>
        <taxon>Actinomycetota</taxon>
        <taxon>Actinomycetes</taxon>
        <taxon>Micromonosporales</taxon>
        <taxon>Micromonosporaceae</taxon>
        <taxon>Plantactinospora</taxon>
    </lineage>
</organism>
<dbReference type="Pfam" id="PF04542">
    <property type="entry name" value="Sigma70_r2"/>
    <property type="match status" value="1"/>
</dbReference>
<keyword evidence="2" id="KW-0805">Transcription regulation</keyword>
<dbReference type="InterPro" id="IPR014284">
    <property type="entry name" value="RNA_pol_sigma-70_dom"/>
</dbReference>
<evidence type="ECO:0000313" key="7">
    <source>
        <dbReference type="EMBL" id="MBE1488642.1"/>
    </source>
</evidence>
<dbReference type="AlphaFoldDB" id="A0A927QZ53"/>
<dbReference type="InterPro" id="IPR013249">
    <property type="entry name" value="RNA_pol_sigma70_r4_t2"/>
</dbReference>
<sequence length="178" mass="19675">MTGSVHQPAETRFTGLMNDHGRAVLGYLARRTDPPHVGADLMADVFVVVWRRLDEVPADPPQARAWLIGIARGVLANHRRGAARRNRLADRLRQHLRNQPDAVPDDSTSAVRAALDRLSAEDRELLTLVAWEDLTPSQAAAALGLSPATTRKRLERARARLRAALDSEESARTTTARR</sequence>
<evidence type="ECO:0000256" key="4">
    <source>
        <dbReference type="ARBA" id="ARBA00023163"/>
    </source>
</evidence>
<dbReference type="InterPro" id="IPR013325">
    <property type="entry name" value="RNA_pol_sigma_r2"/>
</dbReference>
<keyword evidence="8" id="KW-1185">Reference proteome</keyword>
<comment type="caution">
    <text evidence="7">The sequence shown here is derived from an EMBL/GenBank/DDBJ whole genome shotgun (WGS) entry which is preliminary data.</text>
</comment>
<accession>A0A927QZ53</accession>
<dbReference type="GO" id="GO:0006352">
    <property type="term" value="P:DNA-templated transcription initiation"/>
    <property type="evidence" value="ECO:0007669"/>
    <property type="project" value="InterPro"/>
</dbReference>
<dbReference type="PANTHER" id="PTHR43133:SF25">
    <property type="entry name" value="RNA POLYMERASE SIGMA FACTOR RFAY-RELATED"/>
    <property type="match status" value="1"/>
</dbReference>
<dbReference type="Gene3D" id="1.10.1740.10">
    <property type="match status" value="1"/>
</dbReference>
<name>A0A927QZ53_9ACTN</name>
<dbReference type="SUPFAM" id="SSF88946">
    <property type="entry name" value="Sigma2 domain of RNA polymerase sigma factors"/>
    <property type="match status" value="1"/>
</dbReference>
<reference evidence="7" key="1">
    <citation type="submission" date="2020-10" db="EMBL/GenBank/DDBJ databases">
        <title>Sequencing the genomes of 1000 actinobacteria strains.</title>
        <authorList>
            <person name="Klenk H.-P."/>
        </authorList>
    </citation>
    <scope>NUCLEOTIDE SEQUENCE</scope>
    <source>
        <strain evidence="7">DSM 46832</strain>
    </source>
</reference>